<protein>
    <submittedName>
        <fullName evidence="2">Uncharacterized protein</fullName>
    </submittedName>
</protein>
<accession>A0ABC8IWT9</accession>
<name>A0ABC8IWT9_ERUVS</name>
<dbReference type="EMBL" id="CAKOAT010052599">
    <property type="protein sequence ID" value="CAH8298228.1"/>
    <property type="molecule type" value="Genomic_DNA"/>
</dbReference>
<dbReference type="AlphaFoldDB" id="A0ABC8IWT9"/>
<keyword evidence="3" id="KW-1185">Reference proteome</keyword>
<evidence type="ECO:0000313" key="2">
    <source>
        <dbReference type="EMBL" id="CAH8298228.1"/>
    </source>
</evidence>
<gene>
    <name evidence="2" type="ORF">ERUC_LOCUS2326</name>
</gene>
<organism evidence="2 3">
    <name type="scientific">Eruca vesicaria subsp. sativa</name>
    <name type="common">Garden rocket</name>
    <name type="synonym">Eruca sativa</name>
    <dbReference type="NCBI Taxonomy" id="29727"/>
    <lineage>
        <taxon>Eukaryota</taxon>
        <taxon>Viridiplantae</taxon>
        <taxon>Streptophyta</taxon>
        <taxon>Embryophyta</taxon>
        <taxon>Tracheophyta</taxon>
        <taxon>Spermatophyta</taxon>
        <taxon>Magnoliopsida</taxon>
        <taxon>eudicotyledons</taxon>
        <taxon>Gunneridae</taxon>
        <taxon>Pentapetalae</taxon>
        <taxon>rosids</taxon>
        <taxon>malvids</taxon>
        <taxon>Brassicales</taxon>
        <taxon>Brassicaceae</taxon>
        <taxon>Brassiceae</taxon>
        <taxon>Eruca</taxon>
    </lineage>
</organism>
<dbReference type="Proteomes" id="UP001642260">
    <property type="component" value="Unassembled WGS sequence"/>
</dbReference>
<sequence>MKQEYSQEKYSRELTEVAPSRHHRGAWLTPRSSAGGGRYKARKEVSSSLKTGIPTGDKELHQYAKESPHRVVLKTLADDVGSKKEESNNHHWKPWMLSLELRKRSPTRSSDSSFCLGPWEQDGKTLIRATDGGDMGKQRRQRP</sequence>
<feature type="compositionally biased region" description="Basic and acidic residues" evidence="1">
    <location>
        <begin position="1"/>
        <end position="15"/>
    </location>
</feature>
<reference evidence="2 3" key="1">
    <citation type="submission" date="2022-03" db="EMBL/GenBank/DDBJ databases">
        <authorList>
            <person name="Macdonald S."/>
            <person name="Ahmed S."/>
            <person name="Newling K."/>
        </authorList>
    </citation>
    <scope>NUCLEOTIDE SEQUENCE [LARGE SCALE GENOMIC DNA]</scope>
</reference>
<comment type="caution">
    <text evidence="2">The sequence shown here is derived from an EMBL/GenBank/DDBJ whole genome shotgun (WGS) entry which is preliminary data.</text>
</comment>
<proteinExistence type="predicted"/>
<feature type="region of interest" description="Disordered" evidence="1">
    <location>
        <begin position="1"/>
        <end position="55"/>
    </location>
</feature>
<evidence type="ECO:0000256" key="1">
    <source>
        <dbReference type="SAM" id="MobiDB-lite"/>
    </source>
</evidence>
<evidence type="ECO:0000313" key="3">
    <source>
        <dbReference type="Proteomes" id="UP001642260"/>
    </source>
</evidence>